<dbReference type="Gene3D" id="2.130.10.80">
    <property type="entry name" value="Galactose oxidase/kelch, beta-propeller"/>
    <property type="match status" value="3"/>
</dbReference>
<dbReference type="InterPro" id="IPR037293">
    <property type="entry name" value="Gal_Oxidase_central_sf"/>
</dbReference>
<evidence type="ECO:0000256" key="1">
    <source>
        <dbReference type="ARBA" id="ARBA00022441"/>
    </source>
</evidence>
<dbReference type="SMART" id="SM00612">
    <property type="entry name" value="Kelch"/>
    <property type="match status" value="6"/>
</dbReference>
<accession>A0A819HSN9</accession>
<keyword evidence="1" id="KW-0880">Kelch repeat</keyword>
<dbReference type="InterPro" id="IPR006652">
    <property type="entry name" value="Kelch_1"/>
</dbReference>
<dbReference type="PANTHER" id="PTHR46344">
    <property type="entry name" value="OS02G0202900 PROTEIN"/>
    <property type="match status" value="1"/>
</dbReference>
<gene>
    <name evidence="3" type="ORF">KXQ929_LOCUS23023</name>
</gene>
<proteinExistence type="predicted"/>
<dbReference type="InterPro" id="IPR015915">
    <property type="entry name" value="Kelch-typ_b-propeller"/>
</dbReference>
<dbReference type="Proteomes" id="UP000663868">
    <property type="component" value="Unassembled WGS sequence"/>
</dbReference>
<dbReference type="AlphaFoldDB" id="A0A819HSN9"/>
<protein>
    <submittedName>
        <fullName evidence="3">Uncharacterized protein</fullName>
    </submittedName>
</protein>
<dbReference type="Pfam" id="PF01344">
    <property type="entry name" value="Kelch_1"/>
    <property type="match status" value="1"/>
</dbReference>
<comment type="caution">
    <text evidence="3">The sequence shown here is derived from an EMBL/GenBank/DDBJ whole genome shotgun (WGS) entry which is preliminary data.</text>
</comment>
<dbReference type="PANTHER" id="PTHR46344:SF27">
    <property type="entry name" value="KELCH REPEAT SUPERFAMILY PROTEIN"/>
    <property type="match status" value="1"/>
</dbReference>
<keyword evidence="2" id="KW-0677">Repeat</keyword>
<sequence>MISVVILKRTKTNNAKTLTTEETTTGIIVTTKAEPTTTSTTTTTSATATTATTIRKWTITGNMNVARKHHTASTLANGYVLVTGGLSDSATLNSAELYNPSTGTWTMTGNMSVPRACHTASTLKNGDVLVTGGINGVHMKCAPNSIALKIAELYNSLRGTWTITRNMNVVRKYHTALTLANGYVLVAGGYFSNGLNFVALNSTELYNPLRGTWTTMGSMNVARVFYTAATLANGSVLVAGGYFSNGLHFPELNSTELYNPLRGTWAMTGNMNVGRKYHTASTLANGSVLVTGGLRGSAALRSAELYNPSTGTWTTTRNMDITRFFHTASTLADGSVLVAGGEIFHDYLDRAEFYNPLTDTWTTTGLMNVERKYHTASTLANGLVLVTGGENSAGALNSAEFY</sequence>
<evidence type="ECO:0000313" key="4">
    <source>
        <dbReference type="Proteomes" id="UP000663868"/>
    </source>
</evidence>
<dbReference type="EMBL" id="CAJOBB010001798">
    <property type="protein sequence ID" value="CAF3904922.1"/>
    <property type="molecule type" value="Genomic_DNA"/>
</dbReference>
<name>A0A819HSN9_9BILA</name>
<evidence type="ECO:0000313" key="3">
    <source>
        <dbReference type="EMBL" id="CAF3904922.1"/>
    </source>
</evidence>
<dbReference type="SUPFAM" id="SSF117281">
    <property type="entry name" value="Kelch motif"/>
    <property type="match status" value="2"/>
</dbReference>
<evidence type="ECO:0000256" key="2">
    <source>
        <dbReference type="ARBA" id="ARBA00022737"/>
    </source>
</evidence>
<dbReference type="Gene3D" id="2.120.10.80">
    <property type="entry name" value="Kelch-type beta propeller"/>
    <property type="match status" value="1"/>
</dbReference>
<reference evidence="3" key="1">
    <citation type="submission" date="2021-02" db="EMBL/GenBank/DDBJ databases">
        <authorList>
            <person name="Nowell W R."/>
        </authorList>
    </citation>
    <scope>NUCLEOTIDE SEQUENCE</scope>
</reference>
<organism evidence="3 4">
    <name type="scientific">Adineta steineri</name>
    <dbReference type="NCBI Taxonomy" id="433720"/>
    <lineage>
        <taxon>Eukaryota</taxon>
        <taxon>Metazoa</taxon>
        <taxon>Spiralia</taxon>
        <taxon>Gnathifera</taxon>
        <taxon>Rotifera</taxon>
        <taxon>Eurotatoria</taxon>
        <taxon>Bdelloidea</taxon>
        <taxon>Adinetida</taxon>
        <taxon>Adinetidae</taxon>
        <taxon>Adineta</taxon>
    </lineage>
</organism>
<dbReference type="Pfam" id="PF24681">
    <property type="entry name" value="Kelch_KLHDC2_KLHL20_DRC7"/>
    <property type="match status" value="1"/>
</dbReference>